<dbReference type="InterPro" id="IPR001878">
    <property type="entry name" value="Znf_CCHC"/>
</dbReference>
<feature type="domain" description="CCHC-type" evidence="2">
    <location>
        <begin position="253"/>
        <end position="266"/>
    </location>
</feature>
<dbReference type="EMBL" id="KZ666701">
    <property type="protein sequence ID" value="PPR93864.1"/>
    <property type="molecule type" value="Genomic_DNA"/>
</dbReference>
<protein>
    <recommendedName>
        <fullName evidence="2">CCHC-type domain-containing protein</fullName>
    </recommendedName>
</protein>
<dbReference type="AlphaFoldDB" id="A0A2P5WRZ1"/>
<dbReference type="GO" id="GO:0008270">
    <property type="term" value="F:zinc ion binding"/>
    <property type="evidence" value="ECO:0007669"/>
    <property type="project" value="UniProtKB-KW"/>
</dbReference>
<dbReference type="InterPro" id="IPR025558">
    <property type="entry name" value="DUF4283"/>
</dbReference>
<accession>A0A2P5WRZ1</accession>
<dbReference type="Pfam" id="PF14111">
    <property type="entry name" value="DUF4283"/>
    <property type="match status" value="1"/>
</dbReference>
<sequence>MENGENSSVRKAIVEKLIPKKVRFRKEDGDSNNDMMIDLTSEQPVSWKDKLVGQSSKNDITGSERREDFVIMDGDIQKSFVNGVPSITFSERVYKFLIQGMENTVILKLLGRNVGFSVLQSKLYNLWILSATLHMMDTENGYFLVKFQNKLDCEKALSEGPWIIFGQYLTVQPWTAWIRFPGLPGYLYKHKIIIEIEGMVGKMVKLDMNTDSRARGRFARMAVYVELDKPLVSQILINGLKQNMEYESLSTICFSCGRYSHMEKSCMFRNSGVTGEKSFTSHEELSEIRETIRDSSGKKDKNYGPWMIVERKSRRKFRENVQAPVANSKKQTSYLGLGDSSNAQARVILDLPGSVTMAQQKAVVAGCSSSSMVVVDEQSPSTGEMDLLLEVNSGLAQGSPVLEGDIRKEERLAVGNLNPRRHTAVVFYENSNSNKTNPLPNSNKGLIPVSNSGLGKGFGTRGKGISKKWNKVVHASNSHFKFAGSQRVPLKESIEQIAESLLALSKSNLESVEANVLDGQIEGSFAPGQ</sequence>
<dbReference type="PANTHER" id="PTHR31286">
    <property type="entry name" value="GLYCINE-RICH CELL WALL STRUCTURAL PROTEIN 1.8-LIKE"/>
    <property type="match status" value="1"/>
</dbReference>
<reference evidence="3 4" key="1">
    <citation type="submission" date="2015-01" db="EMBL/GenBank/DDBJ databases">
        <title>Genome of allotetraploid Gossypium barbadense reveals genomic plasticity and fiber elongation in cotton evolution.</title>
        <authorList>
            <person name="Chen X."/>
            <person name="Liu X."/>
            <person name="Zhao B."/>
            <person name="Zheng H."/>
            <person name="Hu Y."/>
            <person name="Lu G."/>
            <person name="Yang C."/>
            <person name="Chen J."/>
            <person name="Shan C."/>
            <person name="Zhang L."/>
            <person name="Zhou Y."/>
            <person name="Wang L."/>
            <person name="Guo W."/>
            <person name="Bai Y."/>
            <person name="Ruan J."/>
            <person name="Shangguan X."/>
            <person name="Mao Y."/>
            <person name="Jiang J."/>
            <person name="Zhu Y."/>
            <person name="Lei J."/>
            <person name="Kang H."/>
            <person name="Chen S."/>
            <person name="He X."/>
            <person name="Wang R."/>
            <person name="Wang Y."/>
            <person name="Chen J."/>
            <person name="Wang L."/>
            <person name="Yu S."/>
            <person name="Wang B."/>
            <person name="Wei J."/>
            <person name="Song S."/>
            <person name="Lu X."/>
            <person name="Gao Z."/>
            <person name="Gu W."/>
            <person name="Deng X."/>
            <person name="Ma D."/>
            <person name="Wang S."/>
            <person name="Liang W."/>
            <person name="Fang L."/>
            <person name="Cai C."/>
            <person name="Zhu X."/>
            <person name="Zhou B."/>
            <person name="Zhang Y."/>
            <person name="Chen Z."/>
            <person name="Xu S."/>
            <person name="Zhu R."/>
            <person name="Wang S."/>
            <person name="Zhang T."/>
            <person name="Zhao G."/>
        </authorList>
    </citation>
    <scope>NUCLEOTIDE SEQUENCE [LARGE SCALE GENOMIC DNA]</scope>
    <source>
        <strain evidence="4">cv. Xinhai21</strain>
        <tissue evidence="3">Leaf</tissue>
    </source>
</reference>
<dbReference type="Proteomes" id="UP000239757">
    <property type="component" value="Unassembled WGS sequence"/>
</dbReference>
<evidence type="ECO:0000256" key="1">
    <source>
        <dbReference type="PROSITE-ProRule" id="PRU00047"/>
    </source>
</evidence>
<dbReference type="PROSITE" id="PS50158">
    <property type="entry name" value="ZF_CCHC"/>
    <property type="match status" value="1"/>
</dbReference>
<dbReference type="OrthoDB" id="998773at2759"/>
<keyword evidence="1" id="KW-0862">Zinc</keyword>
<evidence type="ECO:0000259" key="2">
    <source>
        <dbReference type="PROSITE" id="PS50158"/>
    </source>
</evidence>
<keyword evidence="1" id="KW-0479">Metal-binding</keyword>
<evidence type="ECO:0000313" key="4">
    <source>
        <dbReference type="Proteomes" id="UP000239757"/>
    </source>
</evidence>
<dbReference type="GO" id="GO:0003676">
    <property type="term" value="F:nucleic acid binding"/>
    <property type="evidence" value="ECO:0007669"/>
    <property type="project" value="InterPro"/>
</dbReference>
<organism evidence="3 4">
    <name type="scientific">Gossypium barbadense</name>
    <name type="common">Sea Island cotton</name>
    <name type="synonym">Hibiscus barbadensis</name>
    <dbReference type="NCBI Taxonomy" id="3634"/>
    <lineage>
        <taxon>Eukaryota</taxon>
        <taxon>Viridiplantae</taxon>
        <taxon>Streptophyta</taxon>
        <taxon>Embryophyta</taxon>
        <taxon>Tracheophyta</taxon>
        <taxon>Spermatophyta</taxon>
        <taxon>Magnoliopsida</taxon>
        <taxon>eudicotyledons</taxon>
        <taxon>Gunneridae</taxon>
        <taxon>Pentapetalae</taxon>
        <taxon>rosids</taxon>
        <taxon>malvids</taxon>
        <taxon>Malvales</taxon>
        <taxon>Malvaceae</taxon>
        <taxon>Malvoideae</taxon>
        <taxon>Gossypium</taxon>
    </lineage>
</organism>
<keyword evidence="1" id="KW-0863">Zinc-finger</keyword>
<gene>
    <name evidence="3" type="ORF">GOBAR_AA26805</name>
</gene>
<dbReference type="PANTHER" id="PTHR31286:SF173">
    <property type="entry name" value="DUF4283 DOMAIN-CONTAINING PROTEIN"/>
    <property type="match status" value="1"/>
</dbReference>
<proteinExistence type="predicted"/>
<dbReference type="InterPro" id="IPR040256">
    <property type="entry name" value="At4g02000-like"/>
</dbReference>
<name>A0A2P5WRZ1_GOSBA</name>
<evidence type="ECO:0000313" key="3">
    <source>
        <dbReference type="EMBL" id="PPR93864.1"/>
    </source>
</evidence>